<sequence>MAITEHTNSRRKFIKQSAVGATGLLLLPSFLKASRGLMTGANEKVNLACIGIGNRGGEIIAEFGKTGLANIVALCDVDMGAPQTVKVMNMFPAAKRFQDFRKMFDQMGNQIDAVCIGVPDHSHFPITMHAMMLGKHVYVEKPMARTFRENELLMKAARKYKNVVTQMGNQGHSEANYFQFKTWVEAGVIKDVTKITAHMNSPRRWHGWDPAIKNFPAMESTPASLDWDLWHSAVRKQHNYNRDFVNGQWRCWYDFGMGALGDWGAHILDTAHQFLDLGLPEEVNSLKSTGHNNFFFPMSSTIEFKFPKRGDKPPVTITWYDGIDNLPPIPEGYGVSGLDPNIPPPSTGTLEPVKLNPGKIIYSKDLTFKGASHGSTLSIIPEQKAKELQSQLPQVPLSTSNHYKNFLLACKGLEETRSPFEIAGPLSQVFSLGVLAQQTNGQLKFDRAKKKITNHSLANSLLEGAPPRKGWEQYYKV</sequence>
<dbReference type="InterPro" id="IPR036291">
    <property type="entry name" value="NAD(P)-bd_dom_sf"/>
</dbReference>
<dbReference type="Gene3D" id="3.30.360.10">
    <property type="entry name" value="Dihydrodipicolinate Reductase, domain 2"/>
    <property type="match status" value="1"/>
</dbReference>
<feature type="domain" description="Gfo/Idh/MocA-like oxidoreductase bacterial type C-terminal" evidence="2">
    <location>
        <begin position="181"/>
        <end position="276"/>
    </location>
</feature>
<dbReference type="PANTHER" id="PTHR43818">
    <property type="entry name" value="BCDNA.GH03377"/>
    <property type="match status" value="1"/>
</dbReference>
<dbReference type="Gene3D" id="3.40.50.720">
    <property type="entry name" value="NAD(P)-binding Rossmann-like Domain"/>
    <property type="match status" value="1"/>
</dbReference>
<proteinExistence type="predicted"/>
<dbReference type="EMBL" id="CP139960">
    <property type="protein sequence ID" value="WQD38596.1"/>
    <property type="molecule type" value="Genomic_DNA"/>
</dbReference>
<keyword evidence="4" id="KW-1185">Reference proteome</keyword>
<evidence type="ECO:0000259" key="1">
    <source>
        <dbReference type="Pfam" id="PF01408"/>
    </source>
</evidence>
<name>A0ABZ0W643_9BACT</name>
<dbReference type="PROSITE" id="PS51318">
    <property type="entry name" value="TAT"/>
    <property type="match status" value="1"/>
</dbReference>
<dbReference type="InterPro" id="IPR000683">
    <property type="entry name" value="Gfo/Idh/MocA-like_OxRdtase_N"/>
</dbReference>
<dbReference type="InterPro" id="IPR043906">
    <property type="entry name" value="Gfo/Idh/MocA_OxRdtase_bact_C"/>
</dbReference>
<gene>
    <name evidence="3" type="ORF">U0035_00355</name>
</gene>
<dbReference type="Pfam" id="PF01408">
    <property type="entry name" value="GFO_IDH_MocA"/>
    <property type="match status" value="1"/>
</dbReference>
<dbReference type="InterPro" id="IPR006311">
    <property type="entry name" value="TAT_signal"/>
</dbReference>
<dbReference type="SUPFAM" id="SSF55347">
    <property type="entry name" value="Glyceraldehyde-3-phosphate dehydrogenase-like, C-terminal domain"/>
    <property type="match status" value="1"/>
</dbReference>
<dbReference type="RefSeq" id="WP_114791339.1">
    <property type="nucleotide sequence ID" value="NZ_CP139960.1"/>
</dbReference>
<dbReference type="SUPFAM" id="SSF51735">
    <property type="entry name" value="NAD(P)-binding Rossmann-fold domains"/>
    <property type="match status" value="1"/>
</dbReference>
<evidence type="ECO:0000259" key="2">
    <source>
        <dbReference type="Pfam" id="PF19051"/>
    </source>
</evidence>
<protein>
    <submittedName>
        <fullName evidence="3">Gfo/Idh/MocA family oxidoreductase</fullName>
    </submittedName>
</protein>
<organism evidence="3 4">
    <name type="scientific">Niabella yanshanensis</name>
    <dbReference type="NCBI Taxonomy" id="577386"/>
    <lineage>
        <taxon>Bacteria</taxon>
        <taxon>Pseudomonadati</taxon>
        <taxon>Bacteroidota</taxon>
        <taxon>Chitinophagia</taxon>
        <taxon>Chitinophagales</taxon>
        <taxon>Chitinophagaceae</taxon>
        <taxon>Niabella</taxon>
    </lineage>
</organism>
<accession>A0ABZ0W643</accession>
<evidence type="ECO:0000313" key="4">
    <source>
        <dbReference type="Proteomes" id="UP001325680"/>
    </source>
</evidence>
<dbReference type="Proteomes" id="UP001325680">
    <property type="component" value="Chromosome"/>
</dbReference>
<dbReference type="InterPro" id="IPR050463">
    <property type="entry name" value="Gfo/Idh/MocA_oxidrdct_glycsds"/>
</dbReference>
<evidence type="ECO:0000313" key="3">
    <source>
        <dbReference type="EMBL" id="WQD38596.1"/>
    </source>
</evidence>
<reference evidence="3 4" key="1">
    <citation type="submission" date="2023-12" db="EMBL/GenBank/DDBJ databases">
        <title>Genome sequencing and assembly of bacterial species from a model synthetic community.</title>
        <authorList>
            <person name="Hogle S.L."/>
        </authorList>
    </citation>
    <scope>NUCLEOTIDE SEQUENCE [LARGE SCALE GENOMIC DNA]</scope>
    <source>
        <strain evidence="3 4">HAMBI_3031</strain>
    </source>
</reference>
<dbReference type="Pfam" id="PF19051">
    <property type="entry name" value="GFO_IDH_MocA_C2"/>
    <property type="match status" value="1"/>
</dbReference>
<dbReference type="PANTHER" id="PTHR43818:SF3">
    <property type="entry name" value="OXIDOREDUCTASE-RELATED"/>
    <property type="match status" value="1"/>
</dbReference>
<feature type="domain" description="Gfo/Idh/MocA-like oxidoreductase N-terminal" evidence="1">
    <location>
        <begin position="46"/>
        <end position="165"/>
    </location>
</feature>